<accession>A0AAD6WPG5</accession>
<feature type="active site" description="Proton donor/acceptor" evidence="9">
    <location>
        <position position="439"/>
    </location>
</feature>
<comment type="caution">
    <text evidence="13">The sequence shown here is derived from an EMBL/GenBank/DDBJ whole genome shotgun (WGS) entry which is preliminary data.</text>
</comment>
<keyword evidence="5" id="KW-0378">Hydrolase</keyword>
<evidence type="ECO:0000313" key="14">
    <source>
        <dbReference type="Proteomes" id="UP001218188"/>
    </source>
</evidence>
<feature type="active site" description="Nucleophile" evidence="9">
    <location>
        <position position="207"/>
    </location>
</feature>
<dbReference type="InterPro" id="IPR010347">
    <property type="entry name" value="Tdp1"/>
</dbReference>
<dbReference type="GO" id="GO:0004527">
    <property type="term" value="F:exonuclease activity"/>
    <property type="evidence" value="ECO:0007669"/>
    <property type="project" value="UniProtKB-KW"/>
</dbReference>
<keyword evidence="4" id="KW-0227">DNA damage</keyword>
<feature type="compositionally biased region" description="Basic and acidic residues" evidence="12">
    <location>
        <begin position="527"/>
        <end position="537"/>
    </location>
</feature>
<keyword evidence="3" id="KW-0540">Nuclease</keyword>
<dbReference type="Pfam" id="PF06087">
    <property type="entry name" value="Tyr-DNA_phospho"/>
    <property type="match status" value="1"/>
</dbReference>
<dbReference type="Gene3D" id="3.30.870.10">
    <property type="entry name" value="Endonuclease Chain A"/>
    <property type="match status" value="2"/>
</dbReference>
<comment type="subcellular location">
    <subcellularLocation>
        <location evidence="1">Nucleus</location>
    </subcellularLocation>
</comment>
<evidence type="ECO:0000313" key="13">
    <source>
        <dbReference type="EMBL" id="KAJ7016089.1"/>
    </source>
</evidence>
<keyword evidence="6" id="KW-0269">Exonuclease</keyword>
<evidence type="ECO:0000256" key="3">
    <source>
        <dbReference type="ARBA" id="ARBA00022722"/>
    </source>
</evidence>
<protein>
    <submittedName>
        <fullName evidence="13">Tyrosyl-DNA phosphodiesterase-domain-containing protein</fullName>
    </submittedName>
</protein>
<evidence type="ECO:0000256" key="4">
    <source>
        <dbReference type="ARBA" id="ARBA00022763"/>
    </source>
</evidence>
<evidence type="ECO:0000256" key="10">
    <source>
        <dbReference type="PIRSR" id="PIRSR610347-2"/>
    </source>
</evidence>
<feature type="site" description="Interaction with DNA" evidence="11">
    <location>
        <position position="466"/>
    </location>
</feature>
<dbReference type="GO" id="GO:0017005">
    <property type="term" value="F:3'-tyrosyl-DNA phosphodiesterase activity"/>
    <property type="evidence" value="ECO:0007669"/>
    <property type="project" value="TreeGrafter"/>
</dbReference>
<feature type="binding site" evidence="10">
    <location>
        <position position="209"/>
    </location>
    <ligand>
        <name>substrate</name>
    </ligand>
</feature>
<dbReference type="GO" id="GO:0003690">
    <property type="term" value="F:double-stranded DNA binding"/>
    <property type="evidence" value="ECO:0007669"/>
    <property type="project" value="TreeGrafter"/>
</dbReference>
<dbReference type="PANTHER" id="PTHR12415">
    <property type="entry name" value="TYROSYL-DNA PHOSPHODIESTERASE 1"/>
    <property type="match status" value="1"/>
</dbReference>
<comment type="similarity">
    <text evidence="2">Belongs to the tyrosyl-DNA phosphodiesterase family.</text>
</comment>
<dbReference type="EMBL" id="JARJCM010000598">
    <property type="protein sequence ID" value="KAJ7016089.1"/>
    <property type="molecule type" value="Genomic_DNA"/>
</dbReference>
<evidence type="ECO:0000256" key="5">
    <source>
        <dbReference type="ARBA" id="ARBA00022801"/>
    </source>
</evidence>
<evidence type="ECO:0000256" key="7">
    <source>
        <dbReference type="ARBA" id="ARBA00023204"/>
    </source>
</evidence>
<evidence type="ECO:0000256" key="12">
    <source>
        <dbReference type="SAM" id="MobiDB-lite"/>
    </source>
</evidence>
<feature type="region of interest" description="Disordered" evidence="12">
    <location>
        <begin position="1"/>
        <end position="48"/>
    </location>
</feature>
<sequence length="596" mass="68420">MEEQDDSAVKPEPSTLFDVSTSEPTVQTGAKRRLSDTDDEERLGKKRKKEVEMHNMRLKAITIQMQKEIRVKRPKLYMKFKDGALRMTRTPGRRLANTPNTVSLPDLIHSDYLCAAFIFSFFMGNDELFQYLPFKTSERPRPWVDIYVGRDIAMDGLGKEFAGLETKRPKSFEEFERVVKCAQKGYRKMYGENFHAFYPFMRNGCAHTKMMVLVYPDFLRVVITSANLMTLDVVLGDNTWFIQDFPRIPPPADDDETRPKYVETKFERQLKRHIEQLGCPEDFLTRYLKPGKFDFSGVKVYLVTSVPGSYSGSQGTEYGQLALRRIVRNKILRYYKDDKVPRMSFEVCTGSVGHLENEDVVKNFLESCAGNRQESIEGKPELKLVFPTLRDVQKSNVGLPAANNISSHIDWRTLPEKGAEYLSTVFHHYRSKDPGTLFHLKIYVALHADKPKRTPLYLYMGSANISSSAWGVVKPELRSGVIAKSLATERLERVANFECGVVIKGRDIVGMLETNRWRDIIPYRRPTDGNRYKEGETPFRVSKSNANAPIDQDGDDFEEEEDEGDDDEEEFGTRHSTKDLVRLLSKKTILRLVCKA</sequence>
<dbReference type="Proteomes" id="UP001218188">
    <property type="component" value="Unassembled WGS sequence"/>
</dbReference>
<feature type="compositionally biased region" description="Acidic residues" evidence="12">
    <location>
        <begin position="552"/>
        <end position="570"/>
    </location>
</feature>
<keyword evidence="8" id="KW-0539">Nucleus</keyword>
<proteinExistence type="inferred from homology"/>
<organism evidence="13 14">
    <name type="scientific">Mycena alexandri</name>
    <dbReference type="NCBI Taxonomy" id="1745969"/>
    <lineage>
        <taxon>Eukaryota</taxon>
        <taxon>Fungi</taxon>
        <taxon>Dikarya</taxon>
        <taxon>Basidiomycota</taxon>
        <taxon>Agaricomycotina</taxon>
        <taxon>Agaricomycetes</taxon>
        <taxon>Agaricomycetidae</taxon>
        <taxon>Agaricales</taxon>
        <taxon>Marasmiineae</taxon>
        <taxon>Mycenaceae</taxon>
        <taxon>Mycena</taxon>
    </lineage>
</organism>
<dbReference type="PANTHER" id="PTHR12415:SF0">
    <property type="entry name" value="TYROSYL-DNA PHOSPHODIESTERASE 1"/>
    <property type="match status" value="1"/>
</dbReference>
<dbReference type="GO" id="GO:0005634">
    <property type="term" value="C:nucleus"/>
    <property type="evidence" value="ECO:0007669"/>
    <property type="project" value="UniProtKB-SubCell"/>
</dbReference>
<dbReference type="AlphaFoldDB" id="A0AAD6WPG5"/>
<keyword evidence="7" id="KW-0234">DNA repair</keyword>
<evidence type="ECO:0000256" key="2">
    <source>
        <dbReference type="ARBA" id="ARBA00010205"/>
    </source>
</evidence>
<evidence type="ECO:0000256" key="9">
    <source>
        <dbReference type="PIRSR" id="PIRSR610347-1"/>
    </source>
</evidence>
<dbReference type="GO" id="GO:0003697">
    <property type="term" value="F:single-stranded DNA binding"/>
    <property type="evidence" value="ECO:0007669"/>
    <property type="project" value="TreeGrafter"/>
</dbReference>
<evidence type="ECO:0000256" key="6">
    <source>
        <dbReference type="ARBA" id="ARBA00022839"/>
    </source>
</evidence>
<name>A0AAD6WPG5_9AGAR</name>
<feature type="binding site" evidence="10">
    <location>
        <position position="441"/>
    </location>
    <ligand>
        <name>substrate</name>
    </ligand>
</feature>
<dbReference type="SUPFAM" id="SSF56024">
    <property type="entry name" value="Phospholipase D/nuclease"/>
    <property type="match status" value="2"/>
</dbReference>
<evidence type="ECO:0000256" key="1">
    <source>
        <dbReference type="ARBA" id="ARBA00004123"/>
    </source>
</evidence>
<feature type="compositionally biased region" description="Polar residues" evidence="12">
    <location>
        <begin position="17"/>
        <end position="28"/>
    </location>
</feature>
<evidence type="ECO:0000256" key="8">
    <source>
        <dbReference type="ARBA" id="ARBA00023242"/>
    </source>
</evidence>
<reference evidence="13" key="1">
    <citation type="submission" date="2023-03" db="EMBL/GenBank/DDBJ databases">
        <title>Massive genome expansion in bonnet fungi (Mycena s.s.) driven by repeated elements and novel gene families across ecological guilds.</title>
        <authorList>
            <consortium name="Lawrence Berkeley National Laboratory"/>
            <person name="Harder C.B."/>
            <person name="Miyauchi S."/>
            <person name="Viragh M."/>
            <person name="Kuo A."/>
            <person name="Thoen E."/>
            <person name="Andreopoulos B."/>
            <person name="Lu D."/>
            <person name="Skrede I."/>
            <person name="Drula E."/>
            <person name="Henrissat B."/>
            <person name="Morin E."/>
            <person name="Kohler A."/>
            <person name="Barry K."/>
            <person name="LaButti K."/>
            <person name="Morin E."/>
            <person name="Salamov A."/>
            <person name="Lipzen A."/>
            <person name="Mereny Z."/>
            <person name="Hegedus B."/>
            <person name="Baldrian P."/>
            <person name="Stursova M."/>
            <person name="Weitz H."/>
            <person name="Taylor A."/>
            <person name="Grigoriev I.V."/>
            <person name="Nagy L.G."/>
            <person name="Martin F."/>
            <person name="Kauserud H."/>
        </authorList>
    </citation>
    <scope>NUCLEOTIDE SEQUENCE</scope>
    <source>
        <strain evidence="13">CBHHK200</strain>
    </source>
</reference>
<evidence type="ECO:0000256" key="11">
    <source>
        <dbReference type="PIRSR" id="PIRSR610347-3"/>
    </source>
</evidence>
<feature type="region of interest" description="Disordered" evidence="12">
    <location>
        <begin position="527"/>
        <end position="575"/>
    </location>
</feature>
<dbReference type="GO" id="GO:0006281">
    <property type="term" value="P:DNA repair"/>
    <property type="evidence" value="ECO:0007669"/>
    <property type="project" value="UniProtKB-KW"/>
</dbReference>
<keyword evidence="14" id="KW-1185">Reference proteome</keyword>
<gene>
    <name evidence="13" type="ORF">C8F04DRAFT_586914</name>
</gene>